<dbReference type="STRING" id="1071918.SAMN05421544_12712"/>
<dbReference type="EMBL" id="FNAS01000027">
    <property type="protein sequence ID" value="SDE79119.1"/>
    <property type="molecule type" value="Genomic_DNA"/>
</dbReference>
<dbReference type="Gene3D" id="3.40.630.30">
    <property type="match status" value="1"/>
</dbReference>
<name>A0A1G7FTH5_9FLAO</name>
<evidence type="ECO:0000313" key="2">
    <source>
        <dbReference type="Proteomes" id="UP000198517"/>
    </source>
</evidence>
<keyword evidence="2" id="KW-1185">Reference proteome</keyword>
<protein>
    <recommendedName>
        <fullName evidence="3">Acetyltransferase (GNAT) domain-containing protein</fullName>
    </recommendedName>
</protein>
<organism evidence="1 2">
    <name type="scientific">Riemerella columbipharyngis</name>
    <dbReference type="NCBI Taxonomy" id="1071918"/>
    <lineage>
        <taxon>Bacteria</taxon>
        <taxon>Pseudomonadati</taxon>
        <taxon>Bacteroidota</taxon>
        <taxon>Flavobacteriia</taxon>
        <taxon>Flavobacteriales</taxon>
        <taxon>Weeksellaceae</taxon>
        <taxon>Riemerella</taxon>
    </lineage>
</organism>
<accession>A0A1G7FTH5</accession>
<evidence type="ECO:0000313" key="1">
    <source>
        <dbReference type="EMBL" id="SDE79119.1"/>
    </source>
</evidence>
<gene>
    <name evidence="1" type="ORF">SAMN05421544_12712</name>
</gene>
<reference evidence="1 2" key="1">
    <citation type="submission" date="2016-10" db="EMBL/GenBank/DDBJ databases">
        <authorList>
            <person name="de Groot N.N."/>
        </authorList>
    </citation>
    <scope>NUCLEOTIDE SEQUENCE [LARGE SCALE GENOMIC DNA]</scope>
    <source>
        <strain evidence="1 2">DSM 24015</strain>
    </source>
</reference>
<dbReference type="RefSeq" id="WP_092738053.1">
    <property type="nucleotide sequence ID" value="NZ_FNAS01000027.1"/>
</dbReference>
<proteinExistence type="predicted"/>
<sequence>MIKIVKYNSLNVDKYLECVRKSEQYCYQSEIDFLESSNGEDWEFLVEEDYQAVMPVPIIRKLGIKIVLPPPFAQQLGIFSSKDEPYLNQCFFDFLMKKYRVYYYPFNIKNKIEQLHESPNYYIEQGDYQSVKSRYSATRRRNVRLNHKSNSGLAFFRDLEIKAMQAFFYKNILGLKSEKMKNRYYEVLEELYSRKRLKIYGVKKDEKWVSMAAISDFPKERALLCLMNNKSVQSNAASIIIDDVLEESIQNQTFNFMGSRIPAIQDFNRRFGAVVQSYKIIPVSKRRLLKI</sequence>
<dbReference type="Proteomes" id="UP000198517">
    <property type="component" value="Unassembled WGS sequence"/>
</dbReference>
<evidence type="ECO:0008006" key="3">
    <source>
        <dbReference type="Google" id="ProtNLM"/>
    </source>
</evidence>
<dbReference type="AlphaFoldDB" id="A0A1G7FTH5"/>
<dbReference type="OrthoDB" id="1113003at2"/>